<evidence type="ECO:0000313" key="2">
    <source>
        <dbReference type="EMBL" id="MBB5063796.1"/>
    </source>
</evidence>
<feature type="transmembrane region" description="Helical" evidence="1">
    <location>
        <begin position="105"/>
        <end position="125"/>
    </location>
</feature>
<accession>A0A7W8E9K7</accession>
<protein>
    <recommendedName>
        <fullName evidence="4">Transmembrane protein</fullName>
    </recommendedName>
</protein>
<name>A0A7W8E9K7_9BACT</name>
<organism evidence="2 3">
    <name type="scientific">Granulicella mallensis</name>
    <dbReference type="NCBI Taxonomy" id="940614"/>
    <lineage>
        <taxon>Bacteria</taxon>
        <taxon>Pseudomonadati</taxon>
        <taxon>Acidobacteriota</taxon>
        <taxon>Terriglobia</taxon>
        <taxon>Terriglobales</taxon>
        <taxon>Acidobacteriaceae</taxon>
        <taxon>Granulicella</taxon>
    </lineage>
</organism>
<feature type="transmembrane region" description="Helical" evidence="1">
    <location>
        <begin position="74"/>
        <end position="93"/>
    </location>
</feature>
<evidence type="ECO:0000256" key="1">
    <source>
        <dbReference type="SAM" id="Phobius"/>
    </source>
</evidence>
<comment type="caution">
    <text evidence="2">The sequence shown here is derived from an EMBL/GenBank/DDBJ whole genome shotgun (WGS) entry which is preliminary data.</text>
</comment>
<keyword evidence="1" id="KW-0812">Transmembrane</keyword>
<keyword evidence="1" id="KW-1133">Transmembrane helix</keyword>
<gene>
    <name evidence="2" type="ORF">HDF15_002141</name>
</gene>
<keyword evidence="1" id="KW-0472">Membrane</keyword>
<sequence length="135" mass="15234">MLSPAARKYRKTSFMVLAGYLVLFPAASYVADRIHPTGVVLWMLAVLPVLPVLGVMSLMGQYLRDEKDGYKRDLAVRCLLWGTAGMMIVHLFSGYLRLFGWKGQLFPFCELFVFGGFMLAAKISYRMSNRVPADE</sequence>
<reference evidence="2 3" key="1">
    <citation type="submission" date="2020-08" db="EMBL/GenBank/DDBJ databases">
        <title>Genomic Encyclopedia of Type Strains, Phase IV (KMG-V): Genome sequencing to study the core and pangenomes of soil and plant-associated prokaryotes.</title>
        <authorList>
            <person name="Whitman W."/>
        </authorList>
    </citation>
    <scope>NUCLEOTIDE SEQUENCE [LARGE SCALE GENOMIC DNA]</scope>
    <source>
        <strain evidence="2 3">X5P3</strain>
    </source>
</reference>
<evidence type="ECO:0008006" key="4">
    <source>
        <dbReference type="Google" id="ProtNLM"/>
    </source>
</evidence>
<dbReference type="Proteomes" id="UP000584867">
    <property type="component" value="Unassembled WGS sequence"/>
</dbReference>
<evidence type="ECO:0000313" key="3">
    <source>
        <dbReference type="Proteomes" id="UP000584867"/>
    </source>
</evidence>
<proteinExistence type="predicted"/>
<dbReference type="RefSeq" id="WP_184255208.1">
    <property type="nucleotide sequence ID" value="NZ_JACHIO010000007.1"/>
</dbReference>
<dbReference type="EMBL" id="JACHIO010000007">
    <property type="protein sequence ID" value="MBB5063796.1"/>
    <property type="molecule type" value="Genomic_DNA"/>
</dbReference>
<feature type="transmembrane region" description="Helical" evidence="1">
    <location>
        <begin position="37"/>
        <end position="62"/>
    </location>
</feature>
<feature type="transmembrane region" description="Helical" evidence="1">
    <location>
        <begin position="12"/>
        <end position="31"/>
    </location>
</feature>
<dbReference type="AlphaFoldDB" id="A0A7W8E9K7"/>